<dbReference type="STRING" id="1192034.CAP_4750"/>
<gene>
    <name evidence="1" type="ORF">CAP_4750</name>
</gene>
<sequence>MQTFAGGNTRGSTVHEAAIFAVLSYFFDRCDIFERPSEVVAP</sequence>
<evidence type="ECO:0000313" key="2">
    <source>
        <dbReference type="Proteomes" id="UP000019678"/>
    </source>
</evidence>
<keyword evidence="2" id="KW-1185">Reference proteome</keyword>
<comment type="caution">
    <text evidence="1">The sequence shown here is derived from an EMBL/GenBank/DDBJ whole genome shotgun (WGS) entry which is preliminary data.</text>
</comment>
<accession>A0A017T4S7</accession>
<proteinExistence type="predicted"/>
<dbReference type="Proteomes" id="UP000019678">
    <property type="component" value="Unassembled WGS sequence"/>
</dbReference>
<dbReference type="AlphaFoldDB" id="A0A017T4S7"/>
<reference evidence="1 2" key="1">
    <citation type="submission" date="2013-05" db="EMBL/GenBank/DDBJ databases">
        <title>Genome assembly of Chondromyces apiculatus DSM 436.</title>
        <authorList>
            <person name="Sharma G."/>
            <person name="Khatri I."/>
            <person name="Kaur C."/>
            <person name="Mayilraj S."/>
            <person name="Subramanian S."/>
        </authorList>
    </citation>
    <scope>NUCLEOTIDE SEQUENCE [LARGE SCALE GENOMIC DNA]</scope>
    <source>
        <strain evidence="1 2">DSM 436</strain>
    </source>
</reference>
<protein>
    <submittedName>
        <fullName evidence="1">Uncharacterized protein</fullName>
    </submittedName>
</protein>
<organism evidence="1 2">
    <name type="scientific">Chondromyces apiculatus DSM 436</name>
    <dbReference type="NCBI Taxonomy" id="1192034"/>
    <lineage>
        <taxon>Bacteria</taxon>
        <taxon>Pseudomonadati</taxon>
        <taxon>Myxococcota</taxon>
        <taxon>Polyangia</taxon>
        <taxon>Polyangiales</taxon>
        <taxon>Polyangiaceae</taxon>
        <taxon>Chondromyces</taxon>
    </lineage>
</organism>
<dbReference type="EMBL" id="ASRX01000037">
    <property type="protein sequence ID" value="EYF04273.1"/>
    <property type="molecule type" value="Genomic_DNA"/>
</dbReference>
<evidence type="ECO:0000313" key="1">
    <source>
        <dbReference type="EMBL" id="EYF04273.1"/>
    </source>
</evidence>
<name>A0A017T4S7_9BACT</name>